<dbReference type="GO" id="GO:0042797">
    <property type="term" value="P:tRNA transcription by RNA polymerase III"/>
    <property type="evidence" value="ECO:0007669"/>
    <property type="project" value="TreeGrafter"/>
</dbReference>
<dbReference type="PANTHER" id="PTHR12069:SF0">
    <property type="entry name" value="DNA-DIRECTED RNA POLYMERASE III SUBUNIT RPC5"/>
    <property type="match status" value="1"/>
</dbReference>
<dbReference type="GO" id="GO:0005666">
    <property type="term" value="C:RNA polymerase III complex"/>
    <property type="evidence" value="ECO:0007669"/>
    <property type="project" value="TreeGrafter"/>
</dbReference>
<evidence type="ECO:0008006" key="4">
    <source>
        <dbReference type="Google" id="ProtNLM"/>
    </source>
</evidence>
<dbReference type="PANTHER" id="PTHR12069">
    <property type="entry name" value="DNA-DIRECTED RNA POLYMERASES III 80 KDA POLYPEPTIDE RNA POLYMERASE III SUBUNIT 5"/>
    <property type="match status" value="1"/>
</dbReference>
<evidence type="ECO:0000256" key="1">
    <source>
        <dbReference type="SAM" id="MobiDB-lite"/>
    </source>
</evidence>
<dbReference type="InterPro" id="IPR006886">
    <property type="entry name" value="RNA_pol_III_Rpc5"/>
</dbReference>
<protein>
    <recommendedName>
        <fullName evidence="4">DNA-directed RNA polymerase III subunit RPC5</fullName>
    </recommendedName>
</protein>
<evidence type="ECO:0000313" key="3">
    <source>
        <dbReference type="Proteomes" id="UP001314205"/>
    </source>
</evidence>
<keyword evidence="3" id="KW-1185">Reference proteome</keyword>
<accession>A0AAV1LNF2</accession>
<dbReference type="EMBL" id="CAVLGL010000093">
    <property type="protein sequence ID" value="CAK1596430.1"/>
    <property type="molecule type" value="Genomic_DNA"/>
</dbReference>
<organism evidence="2 3">
    <name type="scientific">Parnassius mnemosyne</name>
    <name type="common">clouded apollo</name>
    <dbReference type="NCBI Taxonomy" id="213953"/>
    <lineage>
        <taxon>Eukaryota</taxon>
        <taxon>Metazoa</taxon>
        <taxon>Ecdysozoa</taxon>
        <taxon>Arthropoda</taxon>
        <taxon>Hexapoda</taxon>
        <taxon>Insecta</taxon>
        <taxon>Pterygota</taxon>
        <taxon>Neoptera</taxon>
        <taxon>Endopterygota</taxon>
        <taxon>Lepidoptera</taxon>
        <taxon>Glossata</taxon>
        <taxon>Ditrysia</taxon>
        <taxon>Papilionoidea</taxon>
        <taxon>Papilionidae</taxon>
        <taxon>Parnassiinae</taxon>
        <taxon>Parnassini</taxon>
        <taxon>Parnassius</taxon>
        <taxon>Driopa</taxon>
    </lineage>
</organism>
<feature type="compositionally biased region" description="Polar residues" evidence="1">
    <location>
        <begin position="479"/>
        <end position="499"/>
    </location>
</feature>
<dbReference type="Pfam" id="PF04801">
    <property type="entry name" value="RPC5"/>
    <property type="match status" value="1"/>
</dbReference>
<feature type="region of interest" description="Disordered" evidence="1">
    <location>
        <begin position="437"/>
        <end position="499"/>
    </location>
</feature>
<feature type="region of interest" description="Disordered" evidence="1">
    <location>
        <begin position="149"/>
        <end position="174"/>
    </location>
</feature>
<comment type="caution">
    <text evidence="2">The sequence shown here is derived from an EMBL/GenBank/DDBJ whole genome shotgun (WGS) entry which is preliminary data.</text>
</comment>
<proteinExistence type="predicted"/>
<name>A0AAV1LNF2_9NEOP</name>
<sequence>MEEDDPVVQEIPVFLSQALADNFYIYQYPVRPANRDWKEIKVKNASIKPKNQIVRIEVGLDTYSDKYCPSKGEQIALNTDGQQESRYLKDKEREKSQYFKNGFMDKIVYESSTPCMETKHYAVAFLQDKELHCTPVKGIVQLRPSYGYYDKQDKRKPDKNKTDSDDEDKEPEAQQVTVKFARQETEVAKKAREKSFETISQRISDEPWYDALWKQSDSDYADLERLKLFSANTSDGSSLTLPHSEYVRALVPPPPPDEADVAPTKRSTLQEQIKEILINAKLMTFGELRSRLHASDGGVAGVGGVGGAGEANILSALGGAACCVRGLWAPRSADLYTRPTPAPPHLMCAARDHVLYLFTQHPYVDRRKVAAAVRLPPSDVLEIIRSVAKFNSRTGWELILPPDTVFETRYPDIVQRQNLYWEARQRQFNEMLIGENVSKRQRKKSQRDSVGSDTMLSPKPRCNSVSEDDSERKRHKNKSATGTGKRTRNMSSSSAQDAT</sequence>
<feature type="compositionally biased region" description="Basic and acidic residues" evidence="1">
    <location>
        <begin position="150"/>
        <end position="163"/>
    </location>
</feature>
<reference evidence="2 3" key="1">
    <citation type="submission" date="2023-11" db="EMBL/GenBank/DDBJ databases">
        <authorList>
            <person name="Hedman E."/>
            <person name="Englund M."/>
            <person name="Stromberg M."/>
            <person name="Nyberg Akerstrom W."/>
            <person name="Nylinder S."/>
            <person name="Jareborg N."/>
            <person name="Kallberg Y."/>
            <person name="Kronander E."/>
        </authorList>
    </citation>
    <scope>NUCLEOTIDE SEQUENCE [LARGE SCALE GENOMIC DNA]</scope>
</reference>
<dbReference type="AlphaFoldDB" id="A0AAV1LNF2"/>
<dbReference type="Proteomes" id="UP001314205">
    <property type="component" value="Unassembled WGS sequence"/>
</dbReference>
<evidence type="ECO:0000313" key="2">
    <source>
        <dbReference type="EMBL" id="CAK1596430.1"/>
    </source>
</evidence>
<gene>
    <name evidence="2" type="ORF">PARMNEM_LOCUS15780</name>
</gene>